<dbReference type="Gene3D" id="3.90.1150.10">
    <property type="entry name" value="Aspartate Aminotransferase, domain 1"/>
    <property type="match status" value="1"/>
</dbReference>
<keyword evidence="2 5" id="KW-0808">Transferase</keyword>
<dbReference type="GO" id="GO:0008710">
    <property type="term" value="F:8-amino-7-oxononanoate synthase activity"/>
    <property type="evidence" value="ECO:0007669"/>
    <property type="project" value="UniProtKB-EC"/>
</dbReference>
<sequence length="387" mass="40893">MSDASPGERPRLARYAARLGQFARKGRRRVLAPQSGIDFTSNDYLGLASSSRLSEALISAVDRGVPVGAGGSRLLRGNHPEHEALEAEAATFFGSPRMLYFNGGYTANLAALSTLPQRGDLIVHDALIHASAHAGIAAGRAAAVAVPHNDIAAFEQAIRAWRTGGGRGHPWIVVESLYSMDGNIAPLAELMALADVHDGFLYVDEAHATGVHGPGGRGFAAALEGRDNVVVLHTCGKALGSSGALIGASAVLCDVLVNHAAPFIYATAPSPLQAALVREALRVLADEPERRSRELSVIDFANRLVAERLGFATSGSQILPVVIGDNERCLAIAERMQGAGFDIRAIRPPTVPAGTARLRISITPNVDEEVITQMVERLAMVMAEEDR</sequence>
<dbReference type="InterPro" id="IPR004839">
    <property type="entry name" value="Aminotransferase_I/II_large"/>
</dbReference>
<reference evidence="5 6" key="1">
    <citation type="submission" date="2024-09" db="EMBL/GenBank/DDBJ databases">
        <title>Description of Labrys sedimenti sp. nov., isolated from a diclofenac-degrading enrichment culture, and genome-based reclassification of Labrys portucalensis as a later heterotypic synonym of Labrys neptuniae.</title>
        <authorList>
            <person name="Tancsics A."/>
            <person name="Csepanyi A."/>
        </authorList>
    </citation>
    <scope>NUCLEOTIDE SEQUENCE [LARGE SCALE GENOMIC DNA]</scope>
    <source>
        <strain evidence="5 6">LMG 23412</strain>
    </source>
</reference>
<name>A0ABV6ZA78_9HYPH</name>
<accession>A0ABV6ZA78</accession>
<evidence type="ECO:0000313" key="6">
    <source>
        <dbReference type="Proteomes" id="UP001595190"/>
    </source>
</evidence>
<dbReference type="PANTHER" id="PTHR13693:SF100">
    <property type="entry name" value="8-AMINO-7-OXONONANOATE SYNTHASE"/>
    <property type="match status" value="1"/>
</dbReference>
<keyword evidence="5" id="KW-0012">Acyltransferase</keyword>
<dbReference type="PANTHER" id="PTHR13693">
    <property type="entry name" value="CLASS II AMINOTRANSFERASE/8-AMINO-7-OXONONANOATE SYNTHASE"/>
    <property type="match status" value="1"/>
</dbReference>
<dbReference type="EC" id="2.3.1.47" evidence="5"/>
<comment type="cofactor">
    <cofactor evidence="1">
        <name>pyridoxal 5'-phosphate</name>
        <dbReference type="ChEBI" id="CHEBI:597326"/>
    </cofactor>
</comment>
<protein>
    <submittedName>
        <fullName evidence="5">8-amino-7-oxononanoate synthase</fullName>
        <ecNumber evidence="5">2.3.1.47</ecNumber>
    </submittedName>
</protein>
<dbReference type="InterPro" id="IPR015424">
    <property type="entry name" value="PyrdxlP-dep_Trfase"/>
</dbReference>
<keyword evidence="3" id="KW-0663">Pyridoxal phosphate</keyword>
<evidence type="ECO:0000256" key="2">
    <source>
        <dbReference type="ARBA" id="ARBA00022679"/>
    </source>
</evidence>
<dbReference type="InterPro" id="IPR015422">
    <property type="entry name" value="PyrdxlP-dep_Trfase_small"/>
</dbReference>
<dbReference type="RefSeq" id="WP_394309118.1">
    <property type="nucleotide sequence ID" value="NZ_JBHGPK010000001.1"/>
</dbReference>
<dbReference type="SUPFAM" id="SSF53383">
    <property type="entry name" value="PLP-dependent transferases"/>
    <property type="match status" value="1"/>
</dbReference>
<evidence type="ECO:0000259" key="4">
    <source>
        <dbReference type="Pfam" id="PF00155"/>
    </source>
</evidence>
<dbReference type="Gene3D" id="3.40.640.10">
    <property type="entry name" value="Type I PLP-dependent aspartate aminotransferase-like (Major domain)"/>
    <property type="match status" value="1"/>
</dbReference>
<feature type="domain" description="Aminotransferase class I/classII large" evidence="4">
    <location>
        <begin position="36"/>
        <end position="378"/>
    </location>
</feature>
<gene>
    <name evidence="5" type="ORF">ACETRX_05730</name>
</gene>
<proteinExistence type="predicted"/>
<evidence type="ECO:0000256" key="1">
    <source>
        <dbReference type="ARBA" id="ARBA00001933"/>
    </source>
</evidence>
<dbReference type="EMBL" id="JBHGPK010000001">
    <property type="protein sequence ID" value="MFC2249105.1"/>
    <property type="molecule type" value="Genomic_DNA"/>
</dbReference>
<comment type="caution">
    <text evidence="5">The sequence shown here is derived from an EMBL/GenBank/DDBJ whole genome shotgun (WGS) entry which is preliminary data.</text>
</comment>
<dbReference type="InterPro" id="IPR015421">
    <property type="entry name" value="PyrdxlP-dep_Trfase_major"/>
</dbReference>
<dbReference type="Pfam" id="PF00155">
    <property type="entry name" value="Aminotran_1_2"/>
    <property type="match status" value="1"/>
</dbReference>
<dbReference type="Proteomes" id="UP001595190">
    <property type="component" value="Unassembled WGS sequence"/>
</dbReference>
<organism evidence="5 6">
    <name type="scientific">Labrys neptuniae</name>
    <dbReference type="NCBI Taxonomy" id="376174"/>
    <lineage>
        <taxon>Bacteria</taxon>
        <taxon>Pseudomonadati</taxon>
        <taxon>Pseudomonadota</taxon>
        <taxon>Alphaproteobacteria</taxon>
        <taxon>Hyphomicrobiales</taxon>
        <taxon>Xanthobacteraceae</taxon>
        <taxon>Labrys</taxon>
    </lineage>
</organism>
<evidence type="ECO:0000313" key="5">
    <source>
        <dbReference type="EMBL" id="MFC2249105.1"/>
    </source>
</evidence>
<dbReference type="InterPro" id="IPR050087">
    <property type="entry name" value="AON_synthase_class-II"/>
</dbReference>
<evidence type="ECO:0000256" key="3">
    <source>
        <dbReference type="ARBA" id="ARBA00022898"/>
    </source>
</evidence>